<comment type="pathway">
    <text evidence="14">Bacterial outer membrane biogenesis; lipopolysaccharide biosynthesis.</text>
</comment>
<dbReference type="Pfam" id="PF01041">
    <property type="entry name" value="DegT_DnrJ_EryC1"/>
    <property type="match status" value="1"/>
</dbReference>
<dbReference type="EC" id="2.6.1.87" evidence="14"/>
<evidence type="ECO:0000256" key="11">
    <source>
        <dbReference type="ARBA" id="ARBA00057776"/>
    </source>
</evidence>
<evidence type="ECO:0000256" key="1">
    <source>
        <dbReference type="ARBA" id="ARBA00001933"/>
    </source>
</evidence>
<evidence type="ECO:0000256" key="16">
    <source>
        <dbReference type="PIRSR" id="PIRSR000390-2"/>
    </source>
</evidence>
<organism evidence="17 18">
    <name type="scientific">Dickeya solani D s0432-1</name>
    <dbReference type="NCBI Taxonomy" id="1231725"/>
    <lineage>
        <taxon>Bacteria</taxon>
        <taxon>Pseudomonadati</taxon>
        <taxon>Pseudomonadota</taxon>
        <taxon>Gammaproteobacteria</taxon>
        <taxon>Enterobacterales</taxon>
        <taxon>Pectobacteriaceae</taxon>
        <taxon>Dickeya</taxon>
    </lineage>
</organism>
<sequence length="416" mass="46005">MGRLMTPTHLQLDYDGYEYLSRHTNNHRFNLRVNFYMADFLPFSRPALGEEELAAVGQVLRSGWITTGPKNHELEQQFAVLTGAKHAIAVSSATGGMHVTLMALGIGAGDEVITPSLTWVSTLNMIVLLGAEPVMVDVDRDNLMVTPEAIEAAITPRTKAIIPVHYAGAPADIDAIRDIGRRHGIPVIEDAAHAAGTYYRGRHVGGEGTAIFSFHAIKNMTCAEGGLVVTDDDALANRIRSLKFHGLAVDAFDRMVQGRAPQAEVISPGFKYNLPDISAAIALVQLDKLAANNARREALAQRYLQKLATLPFQPLTLPSWPHQHAWHLFIIRVDEARCGIDRDGLMQALKERNIGTGLHFRAAHTQKYYRERFTNLHLPNTDWNSARICSLPLFPDMRDEDVDRVVDALTELAGKR</sequence>
<evidence type="ECO:0000256" key="2">
    <source>
        <dbReference type="ARBA" id="ARBA00022516"/>
    </source>
</evidence>
<dbReference type="GO" id="GO:0009245">
    <property type="term" value="P:lipid A biosynthetic process"/>
    <property type="evidence" value="ECO:0007669"/>
    <property type="project" value="UniProtKB-KW"/>
</dbReference>
<name>A0AAV3KAG7_9GAMM</name>
<dbReference type="InterPro" id="IPR000653">
    <property type="entry name" value="DegT/StrS_aminotransferase"/>
</dbReference>
<evidence type="ECO:0000256" key="6">
    <source>
        <dbReference type="ARBA" id="ARBA00022898"/>
    </source>
</evidence>
<dbReference type="FunFam" id="3.40.640.10:FF:000040">
    <property type="entry name" value="UDP-4-amino-4-deoxy-L-arabinose--oxoglutarate aminotransferase"/>
    <property type="match status" value="1"/>
</dbReference>
<dbReference type="FunFam" id="3.90.1150.10:FF:000030">
    <property type="entry name" value="UDP-4-amino-4-deoxy-L-arabinose--oxoglutarate aminotransferase"/>
    <property type="match status" value="1"/>
</dbReference>
<dbReference type="HAMAP" id="MF_01167">
    <property type="entry name" value="ArnB_transfer"/>
    <property type="match status" value="1"/>
</dbReference>
<feature type="modified residue" description="N6-(pyridoxal phosphate)lysine" evidence="14 16">
    <location>
        <position position="218"/>
    </location>
</feature>
<dbReference type="SUPFAM" id="SSF53383">
    <property type="entry name" value="PLP-dependent transferases"/>
    <property type="match status" value="1"/>
</dbReference>
<keyword evidence="5 14" id="KW-0808">Transferase</keyword>
<keyword evidence="7 14" id="KW-0448">Lipopolysaccharide biosynthesis</keyword>
<dbReference type="Gene3D" id="3.40.640.10">
    <property type="entry name" value="Type I PLP-dependent aspartate aminotransferase-like (Major domain)"/>
    <property type="match status" value="1"/>
</dbReference>
<keyword evidence="9 14" id="KW-0046">Antibiotic resistance</keyword>
<dbReference type="Proteomes" id="UP000017142">
    <property type="component" value="Unassembled WGS sequence"/>
</dbReference>
<dbReference type="GO" id="GO:0016020">
    <property type="term" value="C:membrane"/>
    <property type="evidence" value="ECO:0007669"/>
    <property type="project" value="GOC"/>
</dbReference>
<dbReference type="InterPro" id="IPR015421">
    <property type="entry name" value="PyrdxlP-dep_Trfase_major"/>
</dbReference>
<dbReference type="InterPro" id="IPR022850">
    <property type="entry name" value="ArnB_NH2Trfase"/>
</dbReference>
<comment type="subunit">
    <text evidence="14">Homodimer.</text>
</comment>
<dbReference type="CDD" id="cd00616">
    <property type="entry name" value="AHBA_syn"/>
    <property type="match status" value="1"/>
</dbReference>
<dbReference type="GO" id="GO:0030170">
    <property type="term" value="F:pyridoxal phosphate binding"/>
    <property type="evidence" value="ECO:0007669"/>
    <property type="project" value="TreeGrafter"/>
</dbReference>
<dbReference type="NCBIfam" id="NF008658">
    <property type="entry name" value="PRK11658.1"/>
    <property type="match status" value="1"/>
</dbReference>
<dbReference type="Gene3D" id="3.90.1150.10">
    <property type="entry name" value="Aspartate Aminotransferase, domain 1"/>
    <property type="match status" value="1"/>
</dbReference>
<dbReference type="GO" id="GO:0046677">
    <property type="term" value="P:response to antibiotic"/>
    <property type="evidence" value="ECO:0007669"/>
    <property type="project" value="UniProtKB-KW"/>
</dbReference>
<evidence type="ECO:0000256" key="3">
    <source>
        <dbReference type="ARBA" id="ARBA00022556"/>
    </source>
</evidence>
<evidence type="ECO:0000256" key="7">
    <source>
        <dbReference type="ARBA" id="ARBA00022985"/>
    </source>
</evidence>
<comment type="catalytic activity">
    <reaction evidence="10 14">
        <text>UDP-4-amino-4-deoxy-beta-L-arabinose + 2-oxoglutarate = UDP-beta-L-threo-pentopyranos-4-ulose + L-glutamate</text>
        <dbReference type="Rhea" id="RHEA:24710"/>
        <dbReference type="ChEBI" id="CHEBI:16810"/>
        <dbReference type="ChEBI" id="CHEBI:29985"/>
        <dbReference type="ChEBI" id="CHEBI:58708"/>
        <dbReference type="ChEBI" id="CHEBI:58710"/>
        <dbReference type="EC" id="2.6.1.87"/>
    </reaction>
</comment>
<gene>
    <name evidence="14" type="primary">arnB</name>
    <name evidence="17" type="ORF">A544_4224</name>
</gene>
<keyword evidence="3 14" id="KW-0441">Lipid A biosynthesis</keyword>
<comment type="cofactor">
    <cofactor evidence="1 14">
        <name>pyridoxal 5'-phosphate</name>
        <dbReference type="ChEBI" id="CHEBI:597326"/>
    </cofactor>
</comment>
<evidence type="ECO:0000256" key="12">
    <source>
        <dbReference type="ARBA" id="ARBA00060687"/>
    </source>
</evidence>
<comment type="function">
    <text evidence="11 14">Catalyzes the conversion of UDP-4-keto-arabinose (UDP-Ara4O) to UDP-4-amino-4-deoxy-L-arabinose (UDP-L-Ara4N). The modified arabinose is attached to lipid A and is required for resistance to polymyxin and cationic antimicrobial peptides.</text>
</comment>
<keyword evidence="4 14" id="KW-0032">Aminotransferase</keyword>
<keyword evidence="6 14" id="KW-0663">Pyridoxal phosphate</keyword>
<evidence type="ECO:0000256" key="4">
    <source>
        <dbReference type="ARBA" id="ARBA00022576"/>
    </source>
</evidence>
<evidence type="ECO:0000313" key="18">
    <source>
        <dbReference type="Proteomes" id="UP000017142"/>
    </source>
</evidence>
<dbReference type="EMBL" id="AMWE01000004">
    <property type="protein sequence ID" value="ERO57627.1"/>
    <property type="molecule type" value="Genomic_DNA"/>
</dbReference>
<feature type="active site" description="Proton acceptor" evidence="15">
    <location>
        <position position="218"/>
    </location>
</feature>
<comment type="similarity">
    <text evidence="13 14">Belongs to the DegT/DnrJ/EryC1 family. ArnB subfamily.</text>
</comment>
<comment type="pathway">
    <text evidence="12 14">Nucleotide-sugar biosynthesis; UDP-4-deoxy-4-formamido-beta-L-arabinose biosynthesis; UDP-4-deoxy-4-formamido-beta-L-arabinose from UDP-alpha-D-glucuronate: step 2/3.</text>
</comment>
<dbReference type="GO" id="GO:0009103">
    <property type="term" value="P:lipopolysaccharide biosynthetic process"/>
    <property type="evidence" value="ECO:0007669"/>
    <property type="project" value="UniProtKB-UniRule"/>
</dbReference>
<evidence type="ECO:0000256" key="10">
    <source>
        <dbReference type="ARBA" id="ARBA00050493"/>
    </source>
</evidence>
<proteinExistence type="inferred from homology"/>
<keyword evidence="8 14" id="KW-0443">Lipid metabolism</keyword>
<evidence type="ECO:0000256" key="9">
    <source>
        <dbReference type="ARBA" id="ARBA00023251"/>
    </source>
</evidence>
<evidence type="ECO:0000256" key="13">
    <source>
        <dbReference type="ARBA" id="ARBA00061345"/>
    </source>
</evidence>
<protein>
    <recommendedName>
        <fullName evidence="14">UDP-4-amino-4-deoxy-L-arabinose--oxoglutarate aminotransferase</fullName>
        <ecNumber evidence="14">2.6.1.87</ecNumber>
    </recommendedName>
    <alternativeName>
        <fullName evidence="14">UDP-(beta-L-threo-pentapyranosyl-4''-ulose diphosphate) aminotransferase</fullName>
        <shortName evidence="14">UDP-Ara4O aminotransferase</shortName>
    </alternativeName>
    <alternativeName>
        <fullName evidence="14">UDP-4-amino-4-deoxy-L-arabinose aminotransferase</fullName>
    </alternativeName>
</protein>
<dbReference type="AlphaFoldDB" id="A0AAV3KAG7"/>
<dbReference type="PANTHER" id="PTHR30244:SF41">
    <property type="entry name" value="UDP-4-AMINO-4-DEOXY-L-ARABINOSE--OXOGLUTARATE AMINOTRANSFERASE"/>
    <property type="match status" value="1"/>
</dbReference>
<evidence type="ECO:0000256" key="14">
    <source>
        <dbReference type="HAMAP-Rule" id="MF_01167"/>
    </source>
</evidence>
<accession>A0AAV3KAG7</accession>
<dbReference type="PANTHER" id="PTHR30244">
    <property type="entry name" value="TRANSAMINASE"/>
    <property type="match status" value="1"/>
</dbReference>
<evidence type="ECO:0000256" key="8">
    <source>
        <dbReference type="ARBA" id="ARBA00023098"/>
    </source>
</evidence>
<reference evidence="18" key="1">
    <citation type="journal article" date="2013" name="Diversity">
        <title>Genome Sequence of Dickeya solani, a New soft Rot Pathogen of Potato, Suggests its Emergence May Be Related to a Novel Combination of Non-Ribosomal Peptide/Polyketide Synthetase Clusters.</title>
        <authorList>
            <person name="Garlant L."/>
            <person name="Koskinen P."/>
            <person name="Rouhiainen L."/>
            <person name="Laine P."/>
            <person name="Paulin L."/>
            <person name="Auvinen P."/>
            <person name="Holm L."/>
            <person name="Pirhonen M."/>
        </authorList>
    </citation>
    <scope>NUCLEOTIDE SEQUENCE [LARGE SCALE GENOMIC DNA]</scope>
    <source>
        <strain evidence="18">D s0432-1</strain>
    </source>
</reference>
<dbReference type="InterPro" id="IPR015424">
    <property type="entry name" value="PyrdxlP-dep_Trfase"/>
</dbReference>
<evidence type="ECO:0000256" key="15">
    <source>
        <dbReference type="PIRSR" id="PIRSR000390-1"/>
    </source>
</evidence>
<evidence type="ECO:0000256" key="5">
    <source>
        <dbReference type="ARBA" id="ARBA00022679"/>
    </source>
</evidence>
<dbReference type="InterPro" id="IPR015422">
    <property type="entry name" value="PyrdxlP-dep_Trfase_small"/>
</dbReference>
<comment type="caution">
    <text evidence="17">The sequence shown here is derived from an EMBL/GenBank/DDBJ whole genome shotgun (WGS) entry which is preliminary data.</text>
</comment>
<dbReference type="GO" id="GO:0099620">
    <property type="term" value="F:UDP-4-amino-4-deoxy-L-arabinose aminotransferase"/>
    <property type="evidence" value="ECO:0007669"/>
    <property type="project" value="UniProtKB-EC"/>
</dbReference>
<keyword evidence="2 14" id="KW-0444">Lipid biosynthesis</keyword>
<dbReference type="PIRSF" id="PIRSF000390">
    <property type="entry name" value="PLP_StrS"/>
    <property type="match status" value="1"/>
</dbReference>
<evidence type="ECO:0000313" key="17">
    <source>
        <dbReference type="EMBL" id="ERO57627.1"/>
    </source>
</evidence>